<reference evidence="2 3" key="1">
    <citation type="submission" date="2017-09" db="EMBL/GenBank/DDBJ databases">
        <title>The Catabolism of 3,6-Dichlorosalicylic acid is Initiated by the Cytochrome P450 Monooxygenase DsmABC in Rhizorhabdus dicambivorans Ndbn-20.</title>
        <authorList>
            <person name="Na L."/>
        </authorList>
    </citation>
    <scope>NUCLEOTIDE SEQUENCE [LARGE SCALE GENOMIC DNA]</scope>
    <source>
        <strain evidence="2 3">Ndbn-20m</strain>
    </source>
</reference>
<dbReference type="Proteomes" id="UP000218934">
    <property type="component" value="Unassembled WGS sequence"/>
</dbReference>
<evidence type="ECO:0000313" key="3">
    <source>
        <dbReference type="Proteomes" id="UP000218934"/>
    </source>
</evidence>
<protein>
    <submittedName>
        <fullName evidence="2">Uncharacterized protein</fullName>
    </submittedName>
</protein>
<dbReference type="EMBL" id="NWUF01000003">
    <property type="protein sequence ID" value="PCE43421.1"/>
    <property type="molecule type" value="Genomic_DNA"/>
</dbReference>
<sequence length="73" mass="7758">MFNLVSLVIGFVALGGAILGFFPFLGWMNWAVVPVALMGAAFGILSRQDSGRRLNSFVLVVGIVRLIMGGGLF</sequence>
<organism evidence="2 3">
    <name type="scientific">Rhizorhabdus dicambivorans</name>
    <dbReference type="NCBI Taxonomy" id="1850238"/>
    <lineage>
        <taxon>Bacteria</taxon>
        <taxon>Pseudomonadati</taxon>
        <taxon>Pseudomonadota</taxon>
        <taxon>Alphaproteobacteria</taxon>
        <taxon>Sphingomonadales</taxon>
        <taxon>Sphingomonadaceae</taxon>
        <taxon>Rhizorhabdus</taxon>
    </lineage>
</organism>
<dbReference type="KEGG" id="rdi:CMV14_01350"/>
<accession>A0A2A4G099</accession>
<dbReference type="OrthoDB" id="7391824at2"/>
<feature type="transmembrane region" description="Helical" evidence="1">
    <location>
        <begin position="30"/>
        <end position="47"/>
    </location>
</feature>
<proteinExistence type="predicted"/>
<evidence type="ECO:0000256" key="1">
    <source>
        <dbReference type="SAM" id="Phobius"/>
    </source>
</evidence>
<keyword evidence="1" id="KW-1133">Transmembrane helix</keyword>
<keyword evidence="1" id="KW-0472">Membrane</keyword>
<keyword evidence="1" id="KW-0812">Transmembrane</keyword>
<comment type="caution">
    <text evidence="2">The sequence shown here is derived from an EMBL/GenBank/DDBJ whole genome shotgun (WGS) entry which is preliminary data.</text>
</comment>
<keyword evidence="3" id="KW-1185">Reference proteome</keyword>
<dbReference type="AlphaFoldDB" id="A0A2A4G099"/>
<gene>
    <name evidence="2" type="ORF">COO09_03670</name>
</gene>
<dbReference type="RefSeq" id="WP_066960385.1">
    <property type="nucleotide sequence ID" value="NZ_CP023449.1"/>
</dbReference>
<feature type="transmembrane region" description="Helical" evidence="1">
    <location>
        <begin position="54"/>
        <end position="72"/>
    </location>
</feature>
<name>A0A2A4G099_9SPHN</name>
<evidence type="ECO:0000313" key="2">
    <source>
        <dbReference type="EMBL" id="PCE43421.1"/>
    </source>
</evidence>